<dbReference type="PANTHER" id="PTHR33747:SF1">
    <property type="entry name" value="ADENYLATE CYCLASE-ASSOCIATED CAP C-TERMINAL DOMAIN-CONTAINING PROTEIN"/>
    <property type="match status" value="1"/>
</dbReference>
<dbReference type="Pfam" id="PF17775">
    <property type="entry name" value="YchJ_M-like"/>
    <property type="match status" value="1"/>
</dbReference>
<evidence type="ECO:0000259" key="1">
    <source>
        <dbReference type="Pfam" id="PF17775"/>
    </source>
</evidence>
<evidence type="ECO:0000313" key="2">
    <source>
        <dbReference type="EMBL" id="SQJ02566.1"/>
    </source>
</evidence>
<dbReference type="GeneID" id="78456024"/>
<dbReference type="InterPro" id="IPR032710">
    <property type="entry name" value="NTF2-like_dom_sf"/>
</dbReference>
<dbReference type="Gene3D" id="3.10.450.50">
    <property type="match status" value="1"/>
</dbReference>
<reference evidence="2 3" key="1">
    <citation type="submission" date="2018-06" db="EMBL/GenBank/DDBJ databases">
        <authorList>
            <consortium name="Pathogen Informatics"/>
            <person name="Doyle S."/>
        </authorList>
    </citation>
    <scope>NUCLEOTIDE SEQUENCE [LARGE SCALE GENOMIC DNA]</scope>
    <source>
        <strain evidence="2 3">NCTC12112</strain>
    </source>
</reference>
<gene>
    <name evidence="2" type="primary">ychJ</name>
    <name evidence="2" type="ORF">NCTC12112_01462</name>
</gene>
<dbReference type="RefSeq" id="WP_005977339.1">
    <property type="nucleotide sequence ID" value="NZ_CABKNW010000002.1"/>
</dbReference>
<dbReference type="KEGG" id="ful:C4N20_14450"/>
<proteinExistence type="predicted"/>
<name>A0AAX2J9Y1_9FUSO</name>
<dbReference type="Pfam" id="PF02810">
    <property type="entry name" value="SEC-C"/>
    <property type="match status" value="1"/>
</dbReference>
<dbReference type="SUPFAM" id="SSF54427">
    <property type="entry name" value="NTF2-like"/>
    <property type="match status" value="1"/>
</dbReference>
<evidence type="ECO:0000313" key="3">
    <source>
        <dbReference type="Proteomes" id="UP000249008"/>
    </source>
</evidence>
<dbReference type="InterPro" id="IPR048469">
    <property type="entry name" value="YchJ-like_M"/>
</dbReference>
<accession>A0AAX2J9Y1</accession>
<organism evidence="2 3">
    <name type="scientific">Fusobacterium ulcerans</name>
    <dbReference type="NCBI Taxonomy" id="861"/>
    <lineage>
        <taxon>Bacteria</taxon>
        <taxon>Fusobacteriati</taxon>
        <taxon>Fusobacteriota</taxon>
        <taxon>Fusobacteriia</taxon>
        <taxon>Fusobacteriales</taxon>
        <taxon>Fusobacteriaceae</taxon>
        <taxon>Fusobacterium</taxon>
    </lineage>
</organism>
<dbReference type="SUPFAM" id="SSF103642">
    <property type="entry name" value="Sec-C motif"/>
    <property type="match status" value="1"/>
</dbReference>
<dbReference type="Proteomes" id="UP000249008">
    <property type="component" value="Chromosome 1"/>
</dbReference>
<dbReference type="InterPro" id="IPR004027">
    <property type="entry name" value="SEC_C_motif"/>
</dbReference>
<dbReference type="PANTHER" id="PTHR33747">
    <property type="entry name" value="UPF0225 PROTEIN SCO1677"/>
    <property type="match status" value="1"/>
</dbReference>
<dbReference type="AlphaFoldDB" id="A0AAX2J9Y1"/>
<feature type="domain" description="YchJ-like middle NTF2-like" evidence="1">
    <location>
        <begin position="5"/>
        <end position="102"/>
    </location>
</feature>
<dbReference type="EMBL" id="LS483487">
    <property type="protein sequence ID" value="SQJ02566.1"/>
    <property type="molecule type" value="Genomic_DNA"/>
</dbReference>
<protein>
    <submittedName>
        <fullName evidence="2">Predicted metal-binding protein related to the C-terminal domain of SecA</fullName>
    </submittedName>
</protein>
<sequence length="137" mass="15794">MEIKTAEELMRARYNAYVTGDIEFIKSTHDPDHMVGIDWAECEKWSKESEWMGLEIVNTDKGTETDDEGIVEFKATYKEKGKTVVHHEKSYFVKKNGTWYYQKWLPLQGTIVNNSKVGRNDPCPCGSGKKYKKCCGK</sequence>